<dbReference type="AlphaFoldDB" id="A0A3M0KWE0"/>
<feature type="region of interest" description="Disordered" evidence="1">
    <location>
        <begin position="1"/>
        <end position="79"/>
    </location>
</feature>
<protein>
    <submittedName>
        <fullName evidence="2">Uncharacterized protein</fullName>
    </submittedName>
</protein>
<reference evidence="2 3" key="1">
    <citation type="submission" date="2018-07" db="EMBL/GenBank/DDBJ databases">
        <title>A high quality draft genome assembly of the barn swallow (H. rustica rustica).</title>
        <authorList>
            <person name="Formenti G."/>
            <person name="Chiara M."/>
            <person name="Poveda L."/>
            <person name="Francoijs K.-J."/>
            <person name="Bonisoli-Alquati A."/>
            <person name="Canova L."/>
            <person name="Gianfranceschi L."/>
            <person name="Horner D.S."/>
            <person name="Saino N."/>
        </authorList>
    </citation>
    <scope>NUCLEOTIDE SEQUENCE [LARGE SCALE GENOMIC DNA]</scope>
    <source>
        <strain evidence="2">Chelidonia</strain>
        <tissue evidence="2">Blood</tissue>
    </source>
</reference>
<feature type="compositionally biased region" description="Basic and acidic residues" evidence="1">
    <location>
        <begin position="32"/>
        <end position="48"/>
    </location>
</feature>
<evidence type="ECO:0000313" key="2">
    <source>
        <dbReference type="EMBL" id="RMC17475.1"/>
    </source>
</evidence>
<accession>A0A3M0KWE0</accession>
<dbReference type="EMBL" id="QRBI01000098">
    <property type="protein sequence ID" value="RMC17475.1"/>
    <property type="molecule type" value="Genomic_DNA"/>
</dbReference>
<proteinExistence type="predicted"/>
<feature type="compositionally biased region" description="Basic and acidic residues" evidence="1">
    <location>
        <begin position="11"/>
        <end position="25"/>
    </location>
</feature>
<dbReference type="Proteomes" id="UP000269221">
    <property type="component" value="Unassembled WGS sequence"/>
</dbReference>
<comment type="caution">
    <text evidence="2">The sequence shown here is derived from an EMBL/GenBank/DDBJ whole genome shotgun (WGS) entry which is preliminary data.</text>
</comment>
<evidence type="ECO:0000313" key="3">
    <source>
        <dbReference type="Proteomes" id="UP000269221"/>
    </source>
</evidence>
<name>A0A3M0KWE0_HIRRU</name>
<evidence type="ECO:0000256" key="1">
    <source>
        <dbReference type="SAM" id="MobiDB-lite"/>
    </source>
</evidence>
<organism evidence="2 3">
    <name type="scientific">Hirundo rustica rustica</name>
    <dbReference type="NCBI Taxonomy" id="333673"/>
    <lineage>
        <taxon>Eukaryota</taxon>
        <taxon>Metazoa</taxon>
        <taxon>Chordata</taxon>
        <taxon>Craniata</taxon>
        <taxon>Vertebrata</taxon>
        <taxon>Euteleostomi</taxon>
        <taxon>Archelosauria</taxon>
        <taxon>Archosauria</taxon>
        <taxon>Dinosauria</taxon>
        <taxon>Saurischia</taxon>
        <taxon>Theropoda</taxon>
        <taxon>Coelurosauria</taxon>
        <taxon>Aves</taxon>
        <taxon>Neognathae</taxon>
        <taxon>Neoaves</taxon>
        <taxon>Telluraves</taxon>
        <taxon>Australaves</taxon>
        <taxon>Passeriformes</taxon>
        <taxon>Sylvioidea</taxon>
        <taxon>Hirundinidae</taxon>
        <taxon>Hirundo</taxon>
    </lineage>
</organism>
<sequence length="110" mass="12395">MVLPHRQPKPSWKDEKRVSGKERMAKSKRTKREGAGADRKEDSKESKGNGDPQRQGKGCNKDLPGKKSNRNTPLQSLGHLRVTGSFAKTIARHGTTQWEHFISITGYKQQ</sequence>
<gene>
    <name evidence="2" type="ORF">DUI87_05136</name>
</gene>
<keyword evidence="3" id="KW-1185">Reference proteome</keyword>